<evidence type="ECO:0000313" key="1">
    <source>
        <dbReference type="EMBL" id="BAU58777.1"/>
    </source>
</evidence>
<gene>
    <name evidence="1" type="ORF">HH1059_20690</name>
</gene>
<evidence type="ECO:0000313" key="2">
    <source>
        <dbReference type="Proteomes" id="UP000218890"/>
    </source>
</evidence>
<proteinExistence type="predicted"/>
<accession>A0A0X8XB26</accession>
<organism evidence="1 2">
    <name type="scientific">Halorhodospira halochloris</name>
    <name type="common">Ectothiorhodospira halochloris</name>
    <dbReference type="NCBI Taxonomy" id="1052"/>
    <lineage>
        <taxon>Bacteria</taxon>
        <taxon>Pseudomonadati</taxon>
        <taxon>Pseudomonadota</taxon>
        <taxon>Gammaproteobacteria</taxon>
        <taxon>Chromatiales</taxon>
        <taxon>Ectothiorhodospiraceae</taxon>
        <taxon>Halorhodospira</taxon>
    </lineage>
</organism>
<reference evidence="1" key="1">
    <citation type="submission" date="2016-02" db="EMBL/GenBank/DDBJ databases">
        <title>Halorhodospira halochloris DSM-1059 complete genome, version 2.</title>
        <authorList>
            <person name="Tsukatani Y."/>
        </authorList>
    </citation>
    <scope>NUCLEOTIDE SEQUENCE</scope>
    <source>
        <strain evidence="1">DSM 1059</strain>
    </source>
</reference>
<dbReference type="EMBL" id="AP017372">
    <property type="protein sequence ID" value="BAU58777.1"/>
    <property type="molecule type" value="Genomic_DNA"/>
</dbReference>
<dbReference type="KEGG" id="hhk:HH1059_20690"/>
<sequence>MNDRDYFAAHTYVSWQDAENVLRNAGNRKPSVDDVIAARARMRYAEADAMLALRAESSEVEGSLSDNSSG</sequence>
<dbReference type="RefSeq" id="WP_096410078.1">
    <property type="nucleotide sequence ID" value="NZ_AP017372.2"/>
</dbReference>
<protein>
    <submittedName>
        <fullName evidence="1">Uncharacterized protein</fullName>
    </submittedName>
</protein>
<name>A0A0X8XB26_HALHR</name>
<dbReference type="AlphaFoldDB" id="A0A0X8XB26"/>
<dbReference type="Proteomes" id="UP000218890">
    <property type="component" value="Chromosome"/>
</dbReference>
<keyword evidence="2" id="KW-1185">Reference proteome</keyword>